<keyword evidence="1" id="KW-0732">Signal</keyword>
<reference evidence="2" key="1">
    <citation type="journal article" date="2023" name="Mol. Phylogenet. Evol.">
        <title>Genome-scale phylogeny and comparative genomics of the fungal order Sordariales.</title>
        <authorList>
            <person name="Hensen N."/>
            <person name="Bonometti L."/>
            <person name="Westerberg I."/>
            <person name="Brannstrom I.O."/>
            <person name="Guillou S."/>
            <person name="Cros-Aarteil S."/>
            <person name="Calhoun S."/>
            <person name="Haridas S."/>
            <person name="Kuo A."/>
            <person name="Mondo S."/>
            <person name="Pangilinan J."/>
            <person name="Riley R."/>
            <person name="LaButti K."/>
            <person name="Andreopoulos B."/>
            <person name="Lipzen A."/>
            <person name="Chen C."/>
            <person name="Yan M."/>
            <person name="Daum C."/>
            <person name="Ng V."/>
            <person name="Clum A."/>
            <person name="Steindorff A."/>
            <person name="Ohm R.A."/>
            <person name="Martin F."/>
            <person name="Silar P."/>
            <person name="Natvig D.O."/>
            <person name="Lalanne C."/>
            <person name="Gautier V."/>
            <person name="Ament-Velasquez S.L."/>
            <person name="Kruys A."/>
            <person name="Hutchinson M.I."/>
            <person name="Powell A.J."/>
            <person name="Barry K."/>
            <person name="Miller A.N."/>
            <person name="Grigoriev I.V."/>
            <person name="Debuchy R."/>
            <person name="Gladieux P."/>
            <person name="Hiltunen Thoren M."/>
            <person name="Johannesson H."/>
        </authorList>
    </citation>
    <scope>NUCLEOTIDE SEQUENCE</scope>
    <source>
        <strain evidence="2">CBS 123565</strain>
    </source>
</reference>
<proteinExistence type="predicted"/>
<sequence length="160" mass="16974">MKVLSILFLAIAGASAAMPNADPDAMANDANTMADDSAGFRGPGGPGGSGWARPPRECRPGTYSCTVNNKGWRVCDYSGHWVVSGALSLPPPSHTHAHTHVSEADLVIVRRLLRTQEPLRVQLAERQPLLPAQVVTHARAQRRGTADGILGRAGMMMADS</sequence>
<accession>A0AAN6UPR2</accession>
<evidence type="ECO:0000313" key="3">
    <source>
        <dbReference type="Proteomes" id="UP001304895"/>
    </source>
</evidence>
<feature type="signal peptide" evidence="1">
    <location>
        <begin position="1"/>
        <end position="16"/>
    </location>
</feature>
<keyword evidence="3" id="KW-1185">Reference proteome</keyword>
<dbReference type="EMBL" id="MU853403">
    <property type="protein sequence ID" value="KAK4136932.1"/>
    <property type="molecule type" value="Genomic_DNA"/>
</dbReference>
<evidence type="ECO:0000256" key="1">
    <source>
        <dbReference type="SAM" id="SignalP"/>
    </source>
</evidence>
<name>A0AAN6UPR2_9PEZI</name>
<organism evidence="2 3">
    <name type="scientific">Trichocladium antarcticum</name>
    <dbReference type="NCBI Taxonomy" id="1450529"/>
    <lineage>
        <taxon>Eukaryota</taxon>
        <taxon>Fungi</taxon>
        <taxon>Dikarya</taxon>
        <taxon>Ascomycota</taxon>
        <taxon>Pezizomycotina</taxon>
        <taxon>Sordariomycetes</taxon>
        <taxon>Sordariomycetidae</taxon>
        <taxon>Sordariales</taxon>
        <taxon>Chaetomiaceae</taxon>
        <taxon>Trichocladium</taxon>
    </lineage>
</organism>
<feature type="chain" id="PRO_5043042896" evidence="1">
    <location>
        <begin position="17"/>
        <end position="160"/>
    </location>
</feature>
<gene>
    <name evidence="2" type="ORF">BT67DRAFT_195843</name>
</gene>
<protein>
    <submittedName>
        <fullName evidence="2">Uncharacterized protein</fullName>
    </submittedName>
</protein>
<dbReference type="AlphaFoldDB" id="A0AAN6UPR2"/>
<comment type="caution">
    <text evidence="2">The sequence shown here is derived from an EMBL/GenBank/DDBJ whole genome shotgun (WGS) entry which is preliminary data.</text>
</comment>
<evidence type="ECO:0000313" key="2">
    <source>
        <dbReference type="EMBL" id="KAK4136932.1"/>
    </source>
</evidence>
<dbReference type="Proteomes" id="UP001304895">
    <property type="component" value="Unassembled WGS sequence"/>
</dbReference>
<reference evidence="2" key="2">
    <citation type="submission" date="2023-05" db="EMBL/GenBank/DDBJ databases">
        <authorList>
            <consortium name="Lawrence Berkeley National Laboratory"/>
            <person name="Steindorff A."/>
            <person name="Hensen N."/>
            <person name="Bonometti L."/>
            <person name="Westerberg I."/>
            <person name="Brannstrom I.O."/>
            <person name="Guillou S."/>
            <person name="Cros-Aarteil S."/>
            <person name="Calhoun S."/>
            <person name="Haridas S."/>
            <person name="Kuo A."/>
            <person name="Mondo S."/>
            <person name="Pangilinan J."/>
            <person name="Riley R."/>
            <person name="Labutti K."/>
            <person name="Andreopoulos B."/>
            <person name="Lipzen A."/>
            <person name="Chen C."/>
            <person name="Yanf M."/>
            <person name="Daum C."/>
            <person name="Ng V."/>
            <person name="Clum A."/>
            <person name="Ohm R."/>
            <person name="Martin F."/>
            <person name="Silar P."/>
            <person name="Natvig D."/>
            <person name="Lalanne C."/>
            <person name="Gautier V."/>
            <person name="Ament-Velasquez S.L."/>
            <person name="Kruys A."/>
            <person name="Hutchinson M.I."/>
            <person name="Powell A.J."/>
            <person name="Barry K."/>
            <person name="Miller A.N."/>
            <person name="Grigoriev I.V."/>
            <person name="Debuchy R."/>
            <person name="Gladieux P."/>
            <person name="Thoren M.H."/>
            <person name="Johannesson H."/>
        </authorList>
    </citation>
    <scope>NUCLEOTIDE SEQUENCE</scope>
    <source>
        <strain evidence="2">CBS 123565</strain>
    </source>
</reference>